<reference evidence="2 3" key="1">
    <citation type="submission" date="2024-02" db="EMBL/GenBank/DDBJ databases">
        <title>Bacteria isolated from the canopy kelp, Nereocystis luetkeana.</title>
        <authorList>
            <person name="Pfister C.A."/>
            <person name="Younker I.T."/>
            <person name="Light S.H."/>
        </authorList>
    </citation>
    <scope>NUCLEOTIDE SEQUENCE [LARGE SCALE GENOMIC DNA]</scope>
    <source>
        <strain evidence="2 3">TI.2.07</strain>
    </source>
</reference>
<dbReference type="SMART" id="SM01321">
    <property type="entry name" value="Y1_Tnp"/>
    <property type="match status" value="1"/>
</dbReference>
<sequence>MTQSRQSQVSLSDTPYYHCISRCVRRAYLCGEDKYTEKSFEHRRQWVVERMHYLASLFNIDICAYAIMSNHYHLVLHIDEALNESLSHEEICYRWCQLYSKPILVERWQSEQIVSEAENKAALAIIEGWRGRLVDISWFMRCLNEFIARKANKEDECSGRFWEGRFKSQALLDEDALLTCMAYVDLNPVRAKMTVSVETSEYTSAYERLLPCKKVGVAQQQEKPLEYTFTKKPLFGFVGDESQHNSENNIPGIPFSLLDYIELVDWSGRIIREDKRGAISNQRPRLLSMLGLDDDTWLSLASNFGKDYHGAVGSLEALATYASNTGKRWIASKNQLRLH</sequence>
<gene>
    <name evidence="2" type="ORF">V6255_03340</name>
</gene>
<dbReference type="EMBL" id="JBAKBA010000005">
    <property type="protein sequence ID" value="MEL0658165.1"/>
    <property type="molecule type" value="Genomic_DNA"/>
</dbReference>
<dbReference type="SUPFAM" id="SSF143422">
    <property type="entry name" value="Transposase IS200-like"/>
    <property type="match status" value="1"/>
</dbReference>
<keyword evidence="3" id="KW-1185">Reference proteome</keyword>
<dbReference type="Gene3D" id="3.30.70.1290">
    <property type="entry name" value="Transposase IS200-like"/>
    <property type="match status" value="1"/>
</dbReference>
<dbReference type="RefSeq" id="WP_341626872.1">
    <property type="nucleotide sequence ID" value="NZ_JBAKBA010000005.1"/>
</dbReference>
<dbReference type="InterPro" id="IPR036515">
    <property type="entry name" value="Transposase_17_sf"/>
</dbReference>
<comment type="caution">
    <text evidence="2">The sequence shown here is derived from an EMBL/GenBank/DDBJ whole genome shotgun (WGS) entry which is preliminary data.</text>
</comment>
<protein>
    <submittedName>
        <fullName evidence="2">Transposase</fullName>
    </submittedName>
</protein>
<evidence type="ECO:0000259" key="1">
    <source>
        <dbReference type="SMART" id="SM01321"/>
    </source>
</evidence>
<dbReference type="InterPro" id="IPR002686">
    <property type="entry name" value="Transposase_17"/>
</dbReference>
<accession>A0ABU9H8P4</accession>
<evidence type="ECO:0000313" key="2">
    <source>
        <dbReference type="EMBL" id="MEL0658165.1"/>
    </source>
</evidence>
<proteinExistence type="predicted"/>
<organism evidence="2 3">
    <name type="scientific">Psychromonas arctica</name>
    <dbReference type="NCBI Taxonomy" id="168275"/>
    <lineage>
        <taxon>Bacteria</taxon>
        <taxon>Pseudomonadati</taxon>
        <taxon>Pseudomonadota</taxon>
        <taxon>Gammaproteobacteria</taxon>
        <taxon>Alteromonadales</taxon>
        <taxon>Psychromonadaceae</taxon>
        <taxon>Psychromonas</taxon>
    </lineage>
</organism>
<dbReference type="PANTHER" id="PTHR34322:SF2">
    <property type="entry name" value="TRANSPOSASE IS200-LIKE DOMAIN-CONTAINING PROTEIN"/>
    <property type="match status" value="1"/>
</dbReference>
<feature type="domain" description="Transposase IS200-like" evidence="1">
    <location>
        <begin position="12"/>
        <end position="187"/>
    </location>
</feature>
<dbReference type="PANTHER" id="PTHR34322">
    <property type="entry name" value="TRANSPOSASE, Y1_TNP DOMAIN-CONTAINING"/>
    <property type="match status" value="1"/>
</dbReference>
<name>A0ABU9H8P4_9GAMM</name>
<evidence type="ECO:0000313" key="3">
    <source>
        <dbReference type="Proteomes" id="UP001366060"/>
    </source>
</evidence>
<dbReference type="Proteomes" id="UP001366060">
    <property type="component" value="Unassembled WGS sequence"/>
</dbReference>